<evidence type="ECO:0000256" key="2">
    <source>
        <dbReference type="HAMAP-Rule" id="MF_00457"/>
    </source>
</evidence>
<dbReference type="PANTHER" id="PTHR43546">
    <property type="entry name" value="UPF0173 METAL-DEPENDENT HYDROLASE MJ1163-RELATED"/>
    <property type="match status" value="1"/>
</dbReference>
<organism evidence="4 5">
    <name type="scientific">Methanobrevibacter millerae</name>
    <dbReference type="NCBI Taxonomy" id="230361"/>
    <lineage>
        <taxon>Archaea</taxon>
        <taxon>Methanobacteriati</taxon>
        <taxon>Methanobacteriota</taxon>
        <taxon>Methanomada group</taxon>
        <taxon>Methanobacteria</taxon>
        <taxon>Methanobacteriales</taxon>
        <taxon>Methanobacteriaceae</taxon>
        <taxon>Methanobrevibacter</taxon>
    </lineage>
</organism>
<protein>
    <recommendedName>
        <fullName evidence="2">UPF0173 metal-dependent hydrolase sm9_0838</fullName>
    </recommendedName>
</protein>
<keyword evidence="5" id="KW-1185">Reference proteome</keyword>
<dbReference type="KEGG" id="mmil:sm9_0838"/>
<dbReference type="PATRIC" id="fig|230361.4.peg.863"/>
<feature type="domain" description="Metallo-beta-lactamase" evidence="3">
    <location>
        <begin position="7"/>
        <end position="194"/>
    </location>
</feature>
<dbReference type="OrthoDB" id="28313at2157"/>
<dbReference type="HAMAP" id="MF_00457">
    <property type="entry name" value="UPF0173"/>
    <property type="match status" value="1"/>
</dbReference>
<dbReference type="InterPro" id="IPR001279">
    <property type="entry name" value="Metallo-B-lactamas"/>
</dbReference>
<dbReference type="AlphaFoldDB" id="A0A0U2SI41"/>
<accession>A0A0U2SI41</accession>
<keyword evidence="1 2" id="KW-0378">Hydrolase</keyword>
<comment type="similarity">
    <text evidence="2">Belongs to the UPF0173 family.</text>
</comment>
<dbReference type="InterPro" id="IPR022877">
    <property type="entry name" value="UPF0173"/>
</dbReference>
<proteinExistence type="inferred from homology"/>
<evidence type="ECO:0000259" key="3">
    <source>
        <dbReference type="SMART" id="SM00849"/>
    </source>
</evidence>
<dbReference type="InterPro" id="IPR036866">
    <property type="entry name" value="RibonucZ/Hydroxyglut_hydro"/>
</dbReference>
<sequence>MKLRWLGHSAFEFVSDEGIDILVDPFIRANPSCKIPIDDLNPDVICITHGHADHFGDAVEIARNSNSFVVCNYEISNYLQRKGIDAIGINVGAVISLNGINIRMLDARHSSSYDFEMDIGYAGNPCSFLFEFENCLKVFHAGDTALFSDLKFVVGDVYKPDVAILPIGNIFTMDPTEAAIAAGWINPKFVIPMHYNSFPSIKQDANQFRQLIKKESPDCETILLNPLEEIEL</sequence>
<dbReference type="InterPro" id="IPR050114">
    <property type="entry name" value="UPF0173_UPF0282_UlaG_hydrolase"/>
</dbReference>
<dbReference type="GeneID" id="26735811"/>
<evidence type="ECO:0000256" key="1">
    <source>
        <dbReference type="ARBA" id="ARBA00022801"/>
    </source>
</evidence>
<dbReference type="SMART" id="SM00849">
    <property type="entry name" value="Lactamase_B"/>
    <property type="match status" value="1"/>
</dbReference>
<reference evidence="4 5" key="1">
    <citation type="submission" date="2015-04" db="EMBL/GenBank/DDBJ databases">
        <title>The complete genome sequence of the rumen methanogen Methanobrevibacter millerae SM9.</title>
        <authorList>
            <person name="Leahy S.C."/>
            <person name="Kelly W.J."/>
            <person name="Pacheco D.M."/>
            <person name="Li D."/>
            <person name="Altermann E."/>
            <person name="Attwood G.T."/>
        </authorList>
    </citation>
    <scope>NUCLEOTIDE SEQUENCE [LARGE SCALE GENOMIC DNA]</scope>
    <source>
        <strain evidence="4 5">SM9</strain>
    </source>
</reference>
<gene>
    <name evidence="4" type="ORF">sm9_0838</name>
</gene>
<dbReference type="RefSeq" id="WP_058738940.1">
    <property type="nucleotide sequence ID" value="NZ_CP011266.1"/>
</dbReference>
<dbReference type="PANTHER" id="PTHR43546:SF3">
    <property type="entry name" value="UPF0173 METAL-DEPENDENT HYDROLASE MJ1163"/>
    <property type="match status" value="1"/>
</dbReference>
<dbReference type="GO" id="GO:0016787">
    <property type="term" value="F:hydrolase activity"/>
    <property type="evidence" value="ECO:0007669"/>
    <property type="project" value="UniProtKB-UniRule"/>
</dbReference>
<dbReference type="Proteomes" id="UP000067738">
    <property type="component" value="Chromosome"/>
</dbReference>
<dbReference type="EMBL" id="CP011266">
    <property type="protein sequence ID" value="ALT68629.1"/>
    <property type="molecule type" value="Genomic_DNA"/>
</dbReference>
<evidence type="ECO:0000313" key="5">
    <source>
        <dbReference type="Proteomes" id="UP000067738"/>
    </source>
</evidence>
<dbReference type="NCBIfam" id="NF001911">
    <property type="entry name" value="PRK00685.1"/>
    <property type="match status" value="1"/>
</dbReference>
<dbReference type="SUPFAM" id="SSF56281">
    <property type="entry name" value="Metallo-hydrolase/oxidoreductase"/>
    <property type="match status" value="1"/>
</dbReference>
<name>A0A0U2SI41_9EURY</name>
<evidence type="ECO:0000313" key="4">
    <source>
        <dbReference type="EMBL" id="ALT68629.1"/>
    </source>
</evidence>
<dbReference type="Gene3D" id="3.60.15.10">
    <property type="entry name" value="Ribonuclease Z/Hydroxyacylglutathione hydrolase-like"/>
    <property type="match status" value="1"/>
</dbReference>
<dbReference type="Pfam" id="PF13483">
    <property type="entry name" value="Lactamase_B_3"/>
    <property type="match status" value="1"/>
</dbReference>